<evidence type="ECO:0000259" key="8">
    <source>
        <dbReference type="Pfam" id="PF10502"/>
    </source>
</evidence>
<reference evidence="9 10" key="1">
    <citation type="submission" date="2015-09" db="EMBL/GenBank/DDBJ databases">
        <title>Sorangium comparison.</title>
        <authorList>
            <person name="Zaburannyi N."/>
            <person name="Bunk B."/>
            <person name="Overmann J."/>
            <person name="Mueller R."/>
        </authorList>
    </citation>
    <scope>NUCLEOTIDE SEQUENCE [LARGE SCALE GENOMIC DNA]</scope>
    <source>
        <strain evidence="9 10">So ce26</strain>
    </source>
</reference>
<dbReference type="InterPro" id="IPR036286">
    <property type="entry name" value="LexA/Signal_pep-like_sf"/>
</dbReference>
<evidence type="ECO:0000256" key="7">
    <source>
        <dbReference type="RuleBase" id="RU362042"/>
    </source>
</evidence>
<dbReference type="GO" id="GO:0016020">
    <property type="term" value="C:membrane"/>
    <property type="evidence" value="ECO:0007669"/>
    <property type="project" value="UniProtKB-SubCell"/>
</dbReference>
<dbReference type="GO" id="GO:0009003">
    <property type="term" value="F:signal peptidase activity"/>
    <property type="evidence" value="ECO:0007669"/>
    <property type="project" value="UniProtKB-EC"/>
</dbReference>
<dbReference type="GO" id="GO:0004252">
    <property type="term" value="F:serine-type endopeptidase activity"/>
    <property type="evidence" value="ECO:0007669"/>
    <property type="project" value="InterPro"/>
</dbReference>
<comment type="similarity">
    <text evidence="2 7">Belongs to the peptidase S26 family.</text>
</comment>
<proteinExistence type="inferred from homology"/>
<dbReference type="EC" id="3.4.21.89" evidence="3 7"/>
<dbReference type="SUPFAM" id="SSF51306">
    <property type="entry name" value="LexA/Signal peptidase"/>
    <property type="match status" value="1"/>
</dbReference>
<evidence type="ECO:0000313" key="9">
    <source>
        <dbReference type="EMBL" id="AUX40755.1"/>
    </source>
</evidence>
<evidence type="ECO:0000313" key="10">
    <source>
        <dbReference type="Proteomes" id="UP000238348"/>
    </source>
</evidence>
<dbReference type="InterPro" id="IPR000223">
    <property type="entry name" value="Pept_S26A_signal_pept_1"/>
</dbReference>
<dbReference type="CDD" id="cd06530">
    <property type="entry name" value="S26_SPase_I"/>
    <property type="match status" value="1"/>
</dbReference>
<dbReference type="AlphaFoldDB" id="A0A2L0EN95"/>
<dbReference type="PRINTS" id="PR00727">
    <property type="entry name" value="LEADERPTASE"/>
</dbReference>
<dbReference type="InterPro" id="IPR019757">
    <property type="entry name" value="Pept_S26A_signal_pept_1_Lys-AS"/>
</dbReference>
<feature type="domain" description="Peptidase S26" evidence="8">
    <location>
        <begin position="76"/>
        <end position="250"/>
    </location>
</feature>
<evidence type="ECO:0000256" key="5">
    <source>
        <dbReference type="ARBA" id="ARBA00022801"/>
    </source>
</evidence>
<gene>
    <name evidence="9" type="ORF">SOCE26_021560</name>
</gene>
<dbReference type="Pfam" id="PF10502">
    <property type="entry name" value="Peptidase_S26"/>
    <property type="match status" value="1"/>
</dbReference>
<evidence type="ECO:0000256" key="4">
    <source>
        <dbReference type="ARBA" id="ARBA00019232"/>
    </source>
</evidence>
<comment type="subcellular location">
    <subcellularLocation>
        <location evidence="7">Membrane</location>
        <topology evidence="7">Single-pass type II membrane protein</topology>
    </subcellularLocation>
</comment>
<organism evidence="9 10">
    <name type="scientific">Sorangium cellulosum</name>
    <name type="common">Polyangium cellulosum</name>
    <dbReference type="NCBI Taxonomy" id="56"/>
    <lineage>
        <taxon>Bacteria</taxon>
        <taxon>Pseudomonadati</taxon>
        <taxon>Myxococcota</taxon>
        <taxon>Polyangia</taxon>
        <taxon>Polyangiales</taxon>
        <taxon>Polyangiaceae</taxon>
        <taxon>Sorangium</taxon>
    </lineage>
</organism>
<comment type="catalytic activity">
    <reaction evidence="1 7">
        <text>Cleavage of hydrophobic, N-terminal signal or leader sequences from secreted and periplasmic proteins.</text>
        <dbReference type="EC" id="3.4.21.89"/>
    </reaction>
</comment>
<dbReference type="PANTHER" id="PTHR43390:SF1">
    <property type="entry name" value="CHLOROPLAST PROCESSING PEPTIDASE"/>
    <property type="match status" value="1"/>
</dbReference>
<dbReference type="PROSITE" id="PS00761">
    <property type="entry name" value="SPASE_I_3"/>
    <property type="match status" value="1"/>
</dbReference>
<dbReference type="Gene3D" id="2.10.109.10">
    <property type="entry name" value="Umud Fragment, subunit A"/>
    <property type="match status" value="1"/>
</dbReference>
<evidence type="ECO:0000256" key="2">
    <source>
        <dbReference type="ARBA" id="ARBA00009370"/>
    </source>
</evidence>
<sequence>MMPSMKYSRACREAGWSEAGMLAPRAMNEPGSPRPAVDAATACLEPAKAGLFLPRPDRALARRALQTLAPAWRGLLKILAALAILTLGRSTLADQYHVPTGSMWPTITPGDRILVDKTAYGFRVPLAEGYVFERSGPSVGDVVLFADPRGGSTLLVKRVIALPGQTVMLREGVLYVDGFAQPLEQLGDGTMVEHLGGVAHAAGERDLAAFGPVVVPHDHLFVMGDNRAASLDSRAMGAVPRELLRGRVLRVVYHHDAAGFDLSRALLSVE</sequence>
<dbReference type="InterPro" id="IPR019533">
    <property type="entry name" value="Peptidase_S26"/>
</dbReference>
<evidence type="ECO:0000256" key="1">
    <source>
        <dbReference type="ARBA" id="ARBA00000677"/>
    </source>
</evidence>
<protein>
    <recommendedName>
        <fullName evidence="4 7">Signal peptidase I</fullName>
        <ecNumber evidence="3 7">3.4.21.89</ecNumber>
    </recommendedName>
</protein>
<evidence type="ECO:0000256" key="6">
    <source>
        <dbReference type="PIRSR" id="PIRSR600223-1"/>
    </source>
</evidence>
<dbReference type="NCBIfam" id="TIGR02227">
    <property type="entry name" value="sigpep_I_bact"/>
    <property type="match status" value="1"/>
</dbReference>
<keyword evidence="5 7" id="KW-0378">Hydrolase</keyword>
<name>A0A2L0EN95_SORCE</name>
<dbReference type="Proteomes" id="UP000238348">
    <property type="component" value="Chromosome"/>
</dbReference>
<feature type="active site" evidence="6">
    <location>
        <position position="102"/>
    </location>
</feature>
<dbReference type="PANTHER" id="PTHR43390">
    <property type="entry name" value="SIGNAL PEPTIDASE I"/>
    <property type="match status" value="1"/>
</dbReference>
<evidence type="ECO:0000256" key="3">
    <source>
        <dbReference type="ARBA" id="ARBA00013208"/>
    </source>
</evidence>
<feature type="active site" evidence="6">
    <location>
        <position position="157"/>
    </location>
</feature>
<dbReference type="PROSITE" id="PS00760">
    <property type="entry name" value="SPASE_I_2"/>
    <property type="match status" value="1"/>
</dbReference>
<keyword evidence="7" id="KW-0645">Protease</keyword>
<dbReference type="GO" id="GO:0006465">
    <property type="term" value="P:signal peptide processing"/>
    <property type="evidence" value="ECO:0007669"/>
    <property type="project" value="InterPro"/>
</dbReference>
<dbReference type="InterPro" id="IPR019758">
    <property type="entry name" value="Pept_S26A_signal_pept_1_CS"/>
</dbReference>
<accession>A0A2L0EN95</accession>
<dbReference type="EMBL" id="CP012673">
    <property type="protein sequence ID" value="AUX40755.1"/>
    <property type="molecule type" value="Genomic_DNA"/>
</dbReference>